<evidence type="ECO:0000259" key="12">
    <source>
        <dbReference type="PROSITE" id="PS50926"/>
    </source>
</evidence>
<feature type="binding site" evidence="11">
    <location>
        <position position="52"/>
    </location>
    <ligand>
        <name>[4Fe-4S] cluster</name>
        <dbReference type="ChEBI" id="CHEBI:49883"/>
        <label>1</label>
    </ligand>
</feature>
<dbReference type="RefSeq" id="WP_241714226.1">
    <property type="nucleotide sequence ID" value="NZ_JALBUF010000005.1"/>
</dbReference>
<evidence type="ECO:0000313" key="15">
    <source>
        <dbReference type="EMBL" id="MCI0183668.1"/>
    </source>
</evidence>
<evidence type="ECO:0000259" key="13">
    <source>
        <dbReference type="PROSITE" id="PS51449"/>
    </source>
</evidence>
<dbReference type="PROSITE" id="PS01278">
    <property type="entry name" value="MTTASE_RADICAL"/>
    <property type="match status" value="1"/>
</dbReference>
<evidence type="ECO:0000256" key="7">
    <source>
        <dbReference type="ARBA" id="ARBA00022723"/>
    </source>
</evidence>
<keyword evidence="6 11" id="KW-0819">tRNA processing</keyword>
<evidence type="ECO:0000313" key="16">
    <source>
        <dbReference type="Proteomes" id="UP001139263"/>
    </source>
</evidence>
<dbReference type="GO" id="GO:0046872">
    <property type="term" value="F:metal ion binding"/>
    <property type="evidence" value="ECO:0007669"/>
    <property type="project" value="UniProtKB-KW"/>
</dbReference>
<comment type="function">
    <text evidence="1 11">Catalyzes the methylthiolation of N6-(dimethylallyl)adenosine (i(6)A), leading to the formation of 2-methylthio-N6-(dimethylallyl)adenosine (ms(2)i(6)A) at position 37 in tRNAs that read codons beginning with uridine.</text>
</comment>
<dbReference type="InterPro" id="IPR058240">
    <property type="entry name" value="rSAM_sf"/>
</dbReference>
<keyword evidence="5 11" id="KW-0949">S-adenosyl-L-methionine</keyword>
<dbReference type="SFLD" id="SFLDF00273">
    <property type="entry name" value="(dimethylallyl)adenosine_tRNA"/>
    <property type="match status" value="1"/>
</dbReference>
<evidence type="ECO:0000256" key="6">
    <source>
        <dbReference type="ARBA" id="ARBA00022694"/>
    </source>
</evidence>
<dbReference type="InterPro" id="IPR007197">
    <property type="entry name" value="rSAM"/>
</dbReference>
<dbReference type="PROSITE" id="PS51918">
    <property type="entry name" value="RADICAL_SAM"/>
    <property type="match status" value="1"/>
</dbReference>
<evidence type="ECO:0000256" key="9">
    <source>
        <dbReference type="ARBA" id="ARBA00023014"/>
    </source>
</evidence>
<dbReference type="SFLD" id="SFLDS00029">
    <property type="entry name" value="Radical_SAM"/>
    <property type="match status" value="1"/>
</dbReference>
<dbReference type="GO" id="GO:0005829">
    <property type="term" value="C:cytosol"/>
    <property type="evidence" value="ECO:0007669"/>
    <property type="project" value="TreeGrafter"/>
</dbReference>
<dbReference type="SFLD" id="SFLDG01061">
    <property type="entry name" value="methylthiotransferase"/>
    <property type="match status" value="1"/>
</dbReference>
<evidence type="ECO:0000256" key="5">
    <source>
        <dbReference type="ARBA" id="ARBA00022691"/>
    </source>
</evidence>
<dbReference type="CDD" id="cd01335">
    <property type="entry name" value="Radical_SAM"/>
    <property type="match status" value="1"/>
</dbReference>
<reference evidence="15" key="1">
    <citation type="submission" date="2022-03" db="EMBL/GenBank/DDBJ databases">
        <title>Draft Genome Sequence of Firmicute Strain S0AB, a Heterotrophic Iron/Sulfur-Oxidizing Extreme Acidophile.</title>
        <authorList>
            <person name="Vergara E."/>
            <person name="Pakostova E."/>
            <person name="Johnson D.B."/>
            <person name="Holmes D.S."/>
        </authorList>
    </citation>
    <scope>NUCLEOTIDE SEQUENCE</scope>
    <source>
        <strain evidence="15">S0AB</strain>
    </source>
</reference>
<feature type="binding site" evidence="11">
    <location>
        <position position="88"/>
    </location>
    <ligand>
        <name>[4Fe-4S] cluster</name>
        <dbReference type="ChEBI" id="CHEBI:49883"/>
        <label>1</label>
    </ligand>
</feature>
<feature type="domain" description="TRAM" evidence="12">
    <location>
        <begin position="416"/>
        <end position="479"/>
    </location>
</feature>
<dbReference type="GO" id="GO:0051539">
    <property type="term" value="F:4 iron, 4 sulfur cluster binding"/>
    <property type="evidence" value="ECO:0007669"/>
    <property type="project" value="UniProtKB-UniRule"/>
</dbReference>
<dbReference type="SUPFAM" id="SSF102114">
    <property type="entry name" value="Radical SAM enzymes"/>
    <property type="match status" value="1"/>
</dbReference>
<dbReference type="InterPro" id="IPR005839">
    <property type="entry name" value="Methylthiotransferase"/>
</dbReference>
<proteinExistence type="inferred from homology"/>
<keyword evidence="9 11" id="KW-0411">Iron-sulfur</keyword>
<feature type="binding site" evidence="11">
    <location>
        <position position="202"/>
    </location>
    <ligand>
        <name>[4Fe-4S] cluster</name>
        <dbReference type="ChEBI" id="CHEBI:49883"/>
        <label>2</label>
        <note>4Fe-4S-S-AdoMet</note>
    </ligand>
</feature>
<comment type="similarity">
    <text evidence="11">Belongs to the methylthiotransferase family. MiaB subfamily.</text>
</comment>
<dbReference type="EMBL" id="JALBUF010000005">
    <property type="protein sequence ID" value="MCI0183668.1"/>
    <property type="molecule type" value="Genomic_DNA"/>
</dbReference>
<dbReference type="PROSITE" id="PS50926">
    <property type="entry name" value="TRAM"/>
    <property type="match status" value="1"/>
</dbReference>
<comment type="subunit">
    <text evidence="11">Monomer.</text>
</comment>
<comment type="cofactor">
    <cofactor evidence="11">
        <name>[4Fe-4S] cluster</name>
        <dbReference type="ChEBI" id="CHEBI:49883"/>
    </cofactor>
    <text evidence="11">Binds 2 [4Fe-4S] clusters. One cluster is coordinated with 3 cysteines and an exchangeable S-adenosyl-L-methionine.</text>
</comment>
<evidence type="ECO:0000259" key="14">
    <source>
        <dbReference type="PROSITE" id="PS51918"/>
    </source>
</evidence>
<name>A0A9X2AC04_9BACL</name>
<feature type="domain" description="MTTase N-terminal" evidence="13">
    <location>
        <begin position="43"/>
        <end position="161"/>
    </location>
</feature>
<keyword evidence="8 11" id="KW-0408">Iron</keyword>
<dbReference type="InterPro" id="IPR013848">
    <property type="entry name" value="Methylthiotransferase_N"/>
</dbReference>
<dbReference type="SFLD" id="SFLDG01082">
    <property type="entry name" value="B12-binding_domain_containing"/>
    <property type="match status" value="1"/>
</dbReference>
<organism evidence="15 16">
    <name type="scientific">Sulfoacidibacillus ferrooxidans</name>
    <dbReference type="NCBI Taxonomy" id="2005001"/>
    <lineage>
        <taxon>Bacteria</taxon>
        <taxon>Bacillati</taxon>
        <taxon>Bacillota</taxon>
        <taxon>Bacilli</taxon>
        <taxon>Bacillales</taxon>
        <taxon>Alicyclobacillaceae</taxon>
        <taxon>Sulfoacidibacillus</taxon>
    </lineage>
</organism>
<dbReference type="Pfam" id="PF04055">
    <property type="entry name" value="Radical_SAM"/>
    <property type="match status" value="1"/>
</dbReference>
<dbReference type="PROSITE" id="PS51449">
    <property type="entry name" value="MTTASE_N"/>
    <property type="match status" value="1"/>
</dbReference>
<dbReference type="InterPro" id="IPR002792">
    <property type="entry name" value="TRAM_dom"/>
</dbReference>
<keyword evidence="16" id="KW-1185">Reference proteome</keyword>
<dbReference type="GO" id="GO:0035597">
    <property type="term" value="F:tRNA-2-methylthio-N(6)-dimethylallyladenosine(37) synthase activity"/>
    <property type="evidence" value="ECO:0007669"/>
    <property type="project" value="UniProtKB-EC"/>
</dbReference>
<feature type="binding site" evidence="11">
    <location>
        <position position="122"/>
    </location>
    <ligand>
        <name>[4Fe-4S] cluster</name>
        <dbReference type="ChEBI" id="CHEBI:49883"/>
        <label>1</label>
    </ligand>
</feature>
<keyword evidence="7 11" id="KW-0479">Metal-binding</keyword>
<dbReference type="EC" id="2.8.4.3" evidence="10 11"/>
<dbReference type="InterPro" id="IPR006638">
    <property type="entry name" value="Elp3/MiaA/NifB-like_rSAM"/>
</dbReference>
<dbReference type="PANTHER" id="PTHR43020">
    <property type="entry name" value="CDK5 REGULATORY SUBUNIT-ASSOCIATED PROTEIN 1"/>
    <property type="match status" value="1"/>
</dbReference>
<keyword evidence="2 11" id="KW-0004">4Fe-4S</keyword>
<dbReference type="Pfam" id="PF00919">
    <property type="entry name" value="UPF0004"/>
    <property type="match status" value="1"/>
</dbReference>
<accession>A0A9X2AC04</accession>
<dbReference type="Pfam" id="PF01938">
    <property type="entry name" value="TRAM"/>
    <property type="match status" value="1"/>
</dbReference>
<protein>
    <recommendedName>
        <fullName evidence="10 11">tRNA-2-methylthio-N(6)-dimethylallyladenosine synthase</fullName>
        <ecNumber evidence="10 11">2.8.4.3</ecNumber>
    </recommendedName>
    <alternativeName>
        <fullName evidence="11">(Dimethylallyl)adenosine tRNA methylthiotransferase MiaB</fullName>
    </alternativeName>
    <alternativeName>
        <fullName evidence="11">tRNA-i(6)A37 methylthiotransferase</fullName>
    </alternativeName>
</protein>
<dbReference type="NCBIfam" id="TIGR00089">
    <property type="entry name" value="MiaB/RimO family radical SAM methylthiotransferase"/>
    <property type="match status" value="1"/>
</dbReference>
<dbReference type="InterPro" id="IPR006463">
    <property type="entry name" value="MiaB_methiolase"/>
</dbReference>
<comment type="subcellular location">
    <subcellularLocation>
        <location evidence="11">Cytoplasm</location>
    </subcellularLocation>
</comment>
<dbReference type="PANTHER" id="PTHR43020:SF2">
    <property type="entry name" value="MITOCHONDRIAL TRNA METHYLTHIOTRANSFERASE CDK5RAP1"/>
    <property type="match status" value="1"/>
</dbReference>
<dbReference type="HAMAP" id="MF_01864">
    <property type="entry name" value="tRNA_metthiotr_MiaB"/>
    <property type="match status" value="1"/>
</dbReference>
<keyword evidence="4 11" id="KW-0808">Transferase</keyword>
<evidence type="ECO:0000256" key="8">
    <source>
        <dbReference type="ARBA" id="ARBA00023004"/>
    </source>
</evidence>
<dbReference type="Gene3D" id="3.80.30.20">
    <property type="entry name" value="tm_1862 like domain"/>
    <property type="match status" value="1"/>
</dbReference>
<dbReference type="FunFam" id="3.80.30.20:FF:000001">
    <property type="entry name" value="tRNA-2-methylthio-N(6)-dimethylallyladenosine synthase 2"/>
    <property type="match status" value="1"/>
</dbReference>
<feature type="binding site" evidence="11">
    <location>
        <position position="198"/>
    </location>
    <ligand>
        <name>[4Fe-4S] cluster</name>
        <dbReference type="ChEBI" id="CHEBI:49883"/>
        <label>2</label>
        <note>4Fe-4S-S-AdoMet</note>
    </ligand>
</feature>
<evidence type="ECO:0000256" key="11">
    <source>
        <dbReference type="HAMAP-Rule" id="MF_01864"/>
    </source>
</evidence>
<dbReference type="FunFam" id="3.40.50.12160:FF:000006">
    <property type="entry name" value="tRNA-2-methylthio-N(6)-dimethylallyladenosine synthase"/>
    <property type="match status" value="1"/>
</dbReference>
<sequence length="485" mass="54938">MSNHIEELDQLAIQVTRPVIEKTDLRAMTDAVRKELVGSYKGKRYMIRTYGCQMNAHDTEVMAGLLETMGYEPTHDETLADLILFNTCAVRENAENKVFGEVGRVRPLKHLNPELLIGVCGCMPQEKAVQEKIQKTYPWIDLAFGTHNLHRLPELIETARASQETVLEVWDKAQYILDDLPKARKDGIHAWVNIQYGCNKFCTYCIVPYTRGRERSRTLSSIVEEVKGLVDSGYKEITVLGQNVNDYGIDLGDADFSDLLRAVGGVDGVERVRFTTSNPWNFSDRVIAAIAETKTVCEHIHLPVQSGSNDVLRKMNRGYTREYYAKLVEKIRTAIPHVSLTTDLIVGFPTETEADFEQTLALVQEMSYDTAYTFIYSPRPGTPAARYEDPISAEIKKERLNRLMNLQNEISRMHNEKLLGHMVEVMIEGVSRTNEHVLAGRTRTNKIVLLDAPKELIHETVWVRIDGAQTWTLRGTIVSPQVITA</sequence>
<dbReference type="SMART" id="SM00729">
    <property type="entry name" value="Elp3"/>
    <property type="match status" value="1"/>
</dbReference>
<gene>
    <name evidence="11 15" type="primary">miaB</name>
    <name evidence="15" type="ORF">MM817_01951</name>
</gene>
<feature type="binding site" evidence="11">
    <location>
        <position position="205"/>
    </location>
    <ligand>
        <name>[4Fe-4S] cluster</name>
        <dbReference type="ChEBI" id="CHEBI:49883"/>
        <label>2</label>
        <note>4Fe-4S-S-AdoMet</note>
    </ligand>
</feature>
<dbReference type="AlphaFoldDB" id="A0A9X2AC04"/>
<keyword evidence="3 11" id="KW-0963">Cytoplasm</keyword>
<dbReference type="Gene3D" id="3.40.50.12160">
    <property type="entry name" value="Methylthiotransferase, N-terminal domain"/>
    <property type="match status" value="1"/>
</dbReference>
<dbReference type="NCBIfam" id="TIGR01574">
    <property type="entry name" value="miaB-methiolase"/>
    <property type="match status" value="1"/>
</dbReference>
<dbReference type="InterPro" id="IPR020612">
    <property type="entry name" value="Methylthiotransferase_CS"/>
</dbReference>
<dbReference type="InterPro" id="IPR023404">
    <property type="entry name" value="rSAM_horseshoe"/>
</dbReference>
<dbReference type="Proteomes" id="UP001139263">
    <property type="component" value="Unassembled WGS sequence"/>
</dbReference>
<evidence type="ECO:0000256" key="2">
    <source>
        <dbReference type="ARBA" id="ARBA00022485"/>
    </source>
</evidence>
<evidence type="ECO:0000256" key="1">
    <source>
        <dbReference type="ARBA" id="ARBA00003234"/>
    </source>
</evidence>
<evidence type="ECO:0000256" key="10">
    <source>
        <dbReference type="ARBA" id="ARBA00033765"/>
    </source>
</evidence>
<dbReference type="InterPro" id="IPR038135">
    <property type="entry name" value="Methylthiotransferase_N_sf"/>
</dbReference>
<evidence type="ECO:0000256" key="4">
    <source>
        <dbReference type="ARBA" id="ARBA00022679"/>
    </source>
</evidence>
<comment type="catalytic activity">
    <reaction evidence="11">
        <text>N(6)-dimethylallyladenosine(37) in tRNA + (sulfur carrier)-SH + AH2 + 2 S-adenosyl-L-methionine = 2-methylsulfanyl-N(6)-dimethylallyladenosine(37) in tRNA + (sulfur carrier)-H + 5'-deoxyadenosine + L-methionine + A + S-adenosyl-L-homocysteine + 2 H(+)</text>
        <dbReference type="Rhea" id="RHEA:37067"/>
        <dbReference type="Rhea" id="RHEA-COMP:10375"/>
        <dbReference type="Rhea" id="RHEA-COMP:10376"/>
        <dbReference type="Rhea" id="RHEA-COMP:14737"/>
        <dbReference type="Rhea" id="RHEA-COMP:14739"/>
        <dbReference type="ChEBI" id="CHEBI:13193"/>
        <dbReference type="ChEBI" id="CHEBI:15378"/>
        <dbReference type="ChEBI" id="CHEBI:17319"/>
        <dbReference type="ChEBI" id="CHEBI:17499"/>
        <dbReference type="ChEBI" id="CHEBI:29917"/>
        <dbReference type="ChEBI" id="CHEBI:57844"/>
        <dbReference type="ChEBI" id="CHEBI:57856"/>
        <dbReference type="ChEBI" id="CHEBI:59789"/>
        <dbReference type="ChEBI" id="CHEBI:64428"/>
        <dbReference type="ChEBI" id="CHEBI:74415"/>
        <dbReference type="ChEBI" id="CHEBI:74417"/>
        <dbReference type="EC" id="2.8.4.3"/>
    </reaction>
</comment>
<comment type="caution">
    <text evidence="15">The sequence shown here is derived from an EMBL/GenBank/DDBJ whole genome shotgun (WGS) entry which is preliminary data.</text>
</comment>
<feature type="domain" description="Radical SAM core" evidence="14">
    <location>
        <begin position="184"/>
        <end position="413"/>
    </location>
</feature>
<evidence type="ECO:0000256" key="3">
    <source>
        <dbReference type="ARBA" id="ARBA00022490"/>
    </source>
</evidence>